<name>A0A250DSH7_9BURK</name>
<accession>A0A250DSH7</accession>
<dbReference type="AlphaFoldDB" id="A0A250DSH7"/>
<keyword evidence="1" id="KW-0812">Transmembrane</keyword>
<dbReference type="KEGG" id="vbo:CKY39_31840"/>
<gene>
    <name evidence="2" type="ORF">CKY39_31840</name>
</gene>
<feature type="transmembrane region" description="Helical" evidence="1">
    <location>
        <begin position="237"/>
        <end position="258"/>
    </location>
</feature>
<sequence length="369" mass="41091">MSKSLRLSEKWFRRGLWLVAFVFASFLIGLGSTIVGDLPQVERVRVLDDFIDKPTAEPLRATIKASEAAELQAARDLDQAQLQLNTAQQASANARETFGNWIATRRATAQPDQDTELIARTKALDAFKQKEDAAQRKADAQRQIALDARQAEQRARAALGVLEHDAQQRLDAEYRRVELRVFGYRLALTLPLLLVAGWLFVKKRKSTYWPFVWGFIFFALFAFFVELVPYLPSYGGYVRYVVGIVLTVLVGRYAIVALNRYLARQKLAEQQPDQVRREELSYDVALARLAKSVCPGCERPVDLKNNEIDFCPHCGIGLFDHCGHCSTRKSAFSKFCHACGTSAAAQAPLTPVTGTAQSVTPGAPVQPAT</sequence>
<dbReference type="EMBL" id="CP023284">
    <property type="protein sequence ID" value="ATA57308.1"/>
    <property type="molecule type" value="Genomic_DNA"/>
</dbReference>
<reference evidence="2 3" key="1">
    <citation type="submission" date="2017-09" db="EMBL/GenBank/DDBJ databases">
        <title>The diverse metabolic capabilities of V. boronicumulans make it an excellent choice for continued studies on novel biodegradation.</title>
        <authorList>
            <person name="Sun S."/>
        </authorList>
    </citation>
    <scope>NUCLEOTIDE SEQUENCE [LARGE SCALE GENOMIC DNA]</scope>
    <source>
        <strain evidence="2 3">J1</strain>
    </source>
</reference>
<protein>
    <submittedName>
        <fullName evidence="2">Serine endopeptidase</fullName>
    </submittedName>
</protein>
<evidence type="ECO:0000313" key="2">
    <source>
        <dbReference type="EMBL" id="ATA57308.1"/>
    </source>
</evidence>
<organism evidence="2 3">
    <name type="scientific">Variovorax boronicumulans</name>
    <dbReference type="NCBI Taxonomy" id="436515"/>
    <lineage>
        <taxon>Bacteria</taxon>
        <taxon>Pseudomonadati</taxon>
        <taxon>Pseudomonadota</taxon>
        <taxon>Betaproteobacteria</taxon>
        <taxon>Burkholderiales</taxon>
        <taxon>Comamonadaceae</taxon>
        <taxon>Variovorax</taxon>
    </lineage>
</organism>
<proteinExistence type="predicted"/>
<feature type="transmembrane region" description="Helical" evidence="1">
    <location>
        <begin position="182"/>
        <end position="201"/>
    </location>
</feature>
<dbReference type="RefSeq" id="WP_095747239.1">
    <property type="nucleotide sequence ID" value="NZ_CP023284.1"/>
</dbReference>
<dbReference type="Proteomes" id="UP000217154">
    <property type="component" value="Chromosome"/>
</dbReference>
<evidence type="ECO:0000313" key="3">
    <source>
        <dbReference type="Proteomes" id="UP000217154"/>
    </source>
</evidence>
<keyword evidence="1" id="KW-0472">Membrane</keyword>
<feature type="transmembrane region" description="Helical" evidence="1">
    <location>
        <begin position="208"/>
        <end position="231"/>
    </location>
</feature>
<keyword evidence="1" id="KW-1133">Transmembrane helix</keyword>
<evidence type="ECO:0000256" key="1">
    <source>
        <dbReference type="SAM" id="Phobius"/>
    </source>
</evidence>